<reference evidence="1 2" key="1">
    <citation type="submission" date="2021-11" db="EMBL/GenBank/DDBJ databases">
        <title>Draft genome sequence of Actinomycetospora sp. SF1 isolated from the rhizosphere soil.</title>
        <authorList>
            <person name="Duangmal K."/>
            <person name="Chantavorakit T."/>
        </authorList>
    </citation>
    <scope>NUCLEOTIDE SEQUENCE [LARGE SCALE GENOMIC DNA]</scope>
    <source>
        <strain evidence="1 2">TBRC 5722</strain>
    </source>
</reference>
<name>A0ABS8PMU4_9PSEU</name>
<keyword evidence="2" id="KW-1185">Reference proteome</keyword>
<dbReference type="Proteomes" id="UP001199469">
    <property type="component" value="Unassembled WGS sequence"/>
</dbReference>
<evidence type="ECO:0008006" key="3">
    <source>
        <dbReference type="Google" id="ProtNLM"/>
    </source>
</evidence>
<evidence type="ECO:0000313" key="2">
    <source>
        <dbReference type="Proteomes" id="UP001199469"/>
    </source>
</evidence>
<protein>
    <recommendedName>
        <fullName evidence="3">GRAM domain-containing protein</fullName>
    </recommendedName>
</protein>
<dbReference type="RefSeq" id="WP_230741096.1">
    <property type="nucleotide sequence ID" value="NZ_JAJNDB010000013.1"/>
</dbReference>
<proteinExistence type="predicted"/>
<comment type="caution">
    <text evidence="1">The sequence shown here is derived from an EMBL/GenBank/DDBJ whole genome shotgun (WGS) entry which is preliminary data.</text>
</comment>
<evidence type="ECO:0000313" key="1">
    <source>
        <dbReference type="EMBL" id="MCD2198279.1"/>
    </source>
</evidence>
<sequence>MAQAYGAAGHITGGILIVTNYRLVFQPWNLHGLQELVKWGCRLIQVPHASAVNYVVGRLVSIVDSQAVGVGGIIDVYGVGRASLTAAPQICVEKDDGTVAKFGVVASVGTPSGSRKNNDVRDRLVEVARRVFM</sequence>
<gene>
    <name evidence="1" type="ORF">LQ327_33430</name>
</gene>
<accession>A0ABS8PMU4</accession>
<organism evidence="1 2">
    <name type="scientific">Actinomycetospora endophytica</name>
    <dbReference type="NCBI Taxonomy" id="2291215"/>
    <lineage>
        <taxon>Bacteria</taxon>
        <taxon>Bacillati</taxon>
        <taxon>Actinomycetota</taxon>
        <taxon>Actinomycetes</taxon>
        <taxon>Pseudonocardiales</taxon>
        <taxon>Pseudonocardiaceae</taxon>
        <taxon>Actinomycetospora</taxon>
    </lineage>
</organism>
<dbReference type="EMBL" id="JAJNDB010000013">
    <property type="protein sequence ID" value="MCD2198279.1"/>
    <property type="molecule type" value="Genomic_DNA"/>
</dbReference>